<sequence>MDATSNIATNVAIAAEFELCEKILEMLKKSAVEIGGVSIVEIYPFDEEQGLRFQNKTVQQLSPDEIDWSVFNYVFFAGDLSTASYLAKAAEAGCVVIDVKGICASLSDVPIVIPSINEESLIELRQRNIVSLPDVQVSQLALSIFPFLQYSEIQRLFVTSLLPVSYTGNENVGKLAGQTARLLNGIPLEGSEQRFAFDVFPQQISHLSLQFRKIFPQINEVVFHQIQVPVFYGLAQKVSLFSEYEWHYEPQNSLWLQVHSELITPVLNGENENGQENISLHLTNFSLTESGNGAEFWTVADDQRFSLAFLSVKLFESIYQQGY</sequence>
<dbReference type="PIRSF" id="PIRSF000148">
    <property type="entry name" value="ASA_dh"/>
    <property type="match status" value="1"/>
</dbReference>
<organism evidence="2 3">
    <name type="scientific">Rodentibacter caecimuris</name>
    <dbReference type="NCBI Taxonomy" id="1796644"/>
    <lineage>
        <taxon>Bacteria</taxon>
        <taxon>Pseudomonadati</taxon>
        <taxon>Pseudomonadota</taxon>
        <taxon>Gammaproteobacteria</taxon>
        <taxon>Pasteurellales</taxon>
        <taxon>Pasteurellaceae</taxon>
        <taxon>Rodentibacter</taxon>
    </lineage>
</organism>
<dbReference type="Gene3D" id="3.40.50.720">
    <property type="entry name" value="NAD(P)-binding Rossmann-like Domain"/>
    <property type="match status" value="1"/>
</dbReference>
<keyword evidence="3" id="KW-1185">Reference proteome</keyword>
<protein>
    <submittedName>
        <fullName evidence="2">Aspartate-semialdehyde dehydrogenase</fullName>
    </submittedName>
</protein>
<accession>A0ABX3KX29</accession>
<dbReference type="NCBIfam" id="NF005368">
    <property type="entry name" value="PRK06901.1"/>
    <property type="match status" value="1"/>
</dbReference>
<dbReference type="PANTHER" id="PTHR46278:SF2">
    <property type="entry name" value="ASPARTATE-SEMIALDEHYDE DEHYDROGENASE"/>
    <property type="match status" value="1"/>
</dbReference>
<reference evidence="2 3" key="1">
    <citation type="submission" date="2016-10" db="EMBL/GenBank/DDBJ databases">
        <title>Rodentibacter gen. nov. and new species.</title>
        <authorList>
            <person name="Christensen H."/>
        </authorList>
    </citation>
    <scope>NUCLEOTIDE SEQUENCE [LARGE SCALE GENOMIC DNA]</scope>
    <source>
        <strain evidence="2 3">1998236014</strain>
    </source>
</reference>
<dbReference type="InterPro" id="IPR036291">
    <property type="entry name" value="NAD(P)-bd_dom_sf"/>
</dbReference>
<dbReference type="SUPFAM" id="SSF55347">
    <property type="entry name" value="Glyceraldehyde-3-phosphate dehydrogenase-like, C-terminal domain"/>
    <property type="match status" value="1"/>
</dbReference>
<dbReference type="PANTHER" id="PTHR46278">
    <property type="entry name" value="DEHYDROGENASE, PUTATIVE-RELATED"/>
    <property type="match status" value="1"/>
</dbReference>
<dbReference type="EMBL" id="MLAA01000023">
    <property type="protein sequence ID" value="OOF69762.1"/>
    <property type="molecule type" value="Genomic_DNA"/>
</dbReference>
<dbReference type="Proteomes" id="UP000188820">
    <property type="component" value="Unassembled WGS sequence"/>
</dbReference>
<name>A0ABX3KX29_9PAST</name>
<dbReference type="RefSeq" id="WP_077463166.1">
    <property type="nucleotide sequence ID" value="NZ_MLAA01000023.1"/>
</dbReference>
<dbReference type="SUPFAM" id="SSF51735">
    <property type="entry name" value="NAD(P)-binding Rossmann-fold domains"/>
    <property type="match status" value="1"/>
</dbReference>
<comment type="caution">
    <text evidence="2">The sequence shown here is derived from an EMBL/GenBank/DDBJ whole genome shotgun (WGS) entry which is preliminary data.</text>
</comment>
<dbReference type="Gene3D" id="3.30.360.10">
    <property type="entry name" value="Dihydrodipicolinate Reductase, domain 2"/>
    <property type="match status" value="1"/>
</dbReference>
<proteinExistence type="inferred from homology"/>
<evidence type="ECO:0000313" key="2">
    <source>
        <dbReference type="EMBL" id="OOF69762.1"/>
    </source>
</evidence>
<dbReference type="CDD" id="cd17894">
    <property type="entry name" value="ASADH_USG1_N"/>
    <property type="match status" value="1"/>
</dbReference>
<comment type="similarity">
    <text evidence="1">Belongs to the aspartate-semialdehyde dehydrogenase family.</text>
</comment>
<evidence type="ECO:0000313" key="3">
    <source>
        <dbReference type="Proteomes" id="UP000188820"/>
    </source>
</evidence>
<evidence type="ECO:0000256" key="1">
    <source>
        <dbReference type="ARBA" id="ARBA00010584"/>
    </source>
</evidence>
<gene>
    <name evidence="2" type="ORF">BKG89_05420</name>
</gene>